<dbReference type="Proteomes" id="UP000027064">
    <property type="component" value="Unassembled WGS sequence"/>
</dbReference>
<organism evidence="1 2">
    <name type="scientific">Flavobacterium seoulense</name>
    <dbReference type="NCBI Taxonomy" id="1492738"/>
    <lineage>
        <taxon>Bacteria</taxon>
        <taxon>Pseudomonadati</taxon>
        <taxon>Bacteroidota</taxon>
        <taxon>Flavobacteriia</taxon>
        <taxon>Flavobacteriales</taxon>
        <taxon>Flavobacteriaceae</taxon>
        <taxon>Flavobacterium</taxon>
    </lineage>
</organism>
<proteinExistence type="predicted"/>
<dbReference type="AlphaFoldDB" id="A0A066WIP8"/>
<dbReference type="InterPro" id="IPR038595">
    <property type="entry name" value="LOR_sf"/>
</dbReference>
<comment type="caution">
    <text evidence="1">The sequence shown here is derived from an EMBL/GenBank/DDBJ whole genome shotgun (WGS) entry which is preliminary data.</text>
</comment>
<dbReference type="RefSeq" id="WP_035662110.1">
    <property type="nucleotide sequence ID" value="NZ_JNCA01000032.1"/>
</dbReference>
<dbReference type="STRING" id="1492738.FEM21_30230"/>
<dbReference type="GO" id="GO:0017128">
    <property type="term" value="F:phospholipid scramblase activity"/>
    <property type="evidence" value="ECO:0007669"/>
    <property type="project" value="InterPro"/>
</dbReference>
<sequence length="202" mass="23623">MSEQSFFIPKFFENNDYFIDEKVNYFKFGNTYNVFDKSGEQVGVINQKVTGWHKFLRLFLNKAMFPFLLEVHNMDNDLQVSIKRGWTFWMSKIVIVDSNDKTIGTIKQKFKFFKPTFIIENAEGKTIARITGDWKAWDFKINDANEKPIGTINKKWGGVMKEVFTRADKYYVAVNPDYTEIANKMTIVSCAITIDMVLKNNK</sequence>
<dbReference type="EMBL" id="JNCA01000032">
    <property type="protein sequence ID" value="KDN53857.1"/>
    <property type="molecule type" value="Genomic_DNA"/>
</dbReference>
<dbReference type="PANTHER" id="PTHR23248:SF9">
    <property type="entry name" value="PHOSPHOLIPID SCRAMBLASE"/>
    <property type="match status" value="1"/>
</dbReference>
<accession>A0A066WIP8</accession>
<dbReference type="eggNOG" id="COG4894">
    <property type="taxonomic scope" value="Bacteria"/>
</dbReference>
<name>A0A066WIP8_9FLAO</name>
<gene>
    <name evidence="1" type="ORF">FEM21_30230</name>
</gene>
<dbReference type="Gene3D" id="2.40.160.200">
    <property type="entry name" value="LURP1-related"/>
    <property type="match status" value="1"/>
</dbReference>
<dbReference type="PANTHER" id="PTHR23248">
    <property type="entry name" value="PHOSPHOLIPID SCRAMBLASE-RELATED"/>
    <property type="match status" value="1"/>
</dbReference>
<dbReference type="GO" id="GO:0005886">
    <property type="term" value="C:plasma membrane"/>
    <property type="evidence" value="ECO:0007669"/>
    <property type="project" value="TreeGrafter"/>
</dbReference>
<reference evidence="1 2" key="1">
    <citation type="submission" date="2014-05" db="EMBL/GenBank/DDBJ databases">
        <title>Genome Sequence of Flavobacterium sp. EM1321.</title>
        <authorList>
            <person name="Shin S.-K."/>
            <person name="Yi H."/>
        </authorList>
    </citation>
    <scope>NUCLEOTIDE SEQUENCE [LARGE SCALE GENOMIC DNA]</scope>
    <source>
        <strain evidence="1 2">EM1321</strain>
    </source>
</reference>
<dbReference type="InterPro" id="IPR005552">
    <property type="entry name" value="Scramblase"/>
</dbReference>
<dbReference type="PATRIC" id="fig|1492738.3.peg.3008"/>
<evidence type="ECO:0000313" key="2">
    <source>
        <dbReference type="Proteomes" id="UP000027064"/>
    </source>
</evidence>
<dbReference type="Pfam" id="PF03803">
    <property type="entry name" value="Scramblase"/>
    <property type="match status" value="1"/>
</dbReference>
<protein>
    <recommendedName>
        <fullName evidence="3">Scramblase</fullName>
    </recommendedName>
</protein>
<dbReference type="OrthoDB" id="652307at2"/>
<evidence type="ECO:0008006" key="3">
    <source>
        <dbReference type="Google" id="ProtNLM"/>
    </source>
</evidence>
<keyword evidence="2" id="KW-1185">Reference proteome</keyword>
<dbReference type="SUPFAM" id="SSF54518">
    <property type="entry name" value="Tubby C-terminal domain-like"/>
    <property type="match status" value="1"/>
</dbReference>
<evidence type="ECO:0000313" key="1">
    <source>
        <dbReference type="EMBL" id="KDN53857.1"/>
    </source>
</evidence>
<dbReference type="InterPro" id="IPR025659">
    <property type="entry name" value="Tubby-like_C"/>
</dbReference>